<name>A0A6H5GR59_9HEMI</name>
<evidence type="ECO:0000256" key="7">
    <source>
        <dbReference type="ARBA" id="ARBA00023053"/>
    </source>
</evidence>
<dbReference type="GO" id="GO:0005886">
    <property type="term" value="C:plasma membrane"/>
    <property type="evidence" value="ECO:0007669"/>
    <property type="project" value="TreeGrafter"/>
</dbReference>
<keyword evidence="7" id="KW-0915">Sodium</keyword>
<keyword evidence="10 12" id="KW-0739">Sodium transport</keyword>
<evidence type="ECO:0000313" key="14">
    <source>
        <dbReference type="EMBL" id="CAB0006012.1"/>
    </source>
</evidence>
<gene>
    <name evidence="14" type="ORF">NTEN_LOCUS11489</name>
</gene>
<dbReference type="Proteomes" id="UP000479000">
    <property type="component" value="Unassembled WGS sequence"/>
</dbReference>
<accession>A0A6H5GR59</accession>
<evidence type="ECO:0000256" key="12">
    <source>
        <dbReference type="RuleBase" id="RU000679"/>
    </source>
</evidence>
<comment type="similarity">
    <text evidence="2 12">Belongs to the amiloride-sensitive sodium channel (TC 1.A.6) family.</text>
</comment>
<dbReference type="InterPro" id="IPR001873">
    <property type="entry name" value="ENaC"/>
</dbReference>
<dbReference type="PANTHER" id="PTHR11690">
    <property type="entry name" value="AMILORIDE-SENSITIVE SODIUM CHANNEL-RELATED"/>
    <property type="match status" value="1"/>
</dbReference>
<comment type="subcellular location">
    <subcellularLocation>
        <location evidence="1">Membrane</location>
        <topology evidence="1">Multi-pass membrane protein</topology>
    </subcellularLocation>
</comment>
<dbReference type="GO" id="GO:0015280">
    <property type="term" value="F:ligand-gated sodium channel activity"/>
    <property type="evidence" value="ECO:0007669"/>
    <property type="project" value="TreeGrafter"/>
</dbReference>
<evidence type="ECO:0000256" key="3">
    <source>
        <dbReference type="ARBA" id="ARBA00022448"/>
    </source>
</evidence>
<keyword evidence="6 13" id="KW-1133">Transmembrane helix</keyword>
<dbReference type="AlphaFoldDB" id="A0A6H5GR59"/>
<dbReference type="OrthoDB" id="5874059at2759"/>
<evidence type="ECO:0000313" key="15">
    <source>
        <dbReference type="Proteomes" id="UP000479000"/>
    </source>
</evidence>
<sequence>MFFQIKISIIMRNFFEHTSLHGFRFIAEEERHSVERFLWTILCLISWIWSAVFFEASYTAFQENAVSYGVETMFLETNTSLPSLSVCEDEDPDFLNQRANELYGKDHDRNLEEVLGELAYFKGSAYYLKSVCKSNDIDCPKRNFSELARKVYLHSEYEVPYMNHPSSDILRPDPTQLKLYHITISGIENDPGVRQLSFYQRKCRFPDENDLKSADFYSYSSCIVDCRRRAQMELCNCTSHFTPKSKPEEHCDYDGILCLDAHYRYLSVPRENGLECNCLLGCADTEFDVAVTIEHELTPDMIAVHDQADISIELLRFPSERYRRIVVRGMLDLVVSIGGAAGLFVGASLLTILEVTYYFLFRARATK</sequence>
<proteinExistence type="inferred from homology"/>
<feature type="transmembrane region" description="Helical" evidence="13">
    <location>
        <begin position="333"/>
        <end position="360"/>
    </location>
</feature>
<dbReference type="EMBL" id="CADCXU010017098">
    <property type="protein sequence ID" value="CAB0006012.1"/>
    <property type="molecule type" value="Genomic_DNA"/>
</dbReference>
<keyword evidence="15" id="KW-1185">Reference proteome</keyword>
<organism evidence="14 15">
    <name type="scientific">Nesidiocoris tenuis</name>
    <dbReference type="NCBI Taxonomy" id="355587"/>
    <lineage>
        <taxon>Eukaryota</taxon>
        <taxon>Metazoa</taxon>
        <taxon>Ecdysozoa</taxon>
        <taxon>Arthropoda</taxon>
        <taxon>Hexapoda</taxon>
        <taxon>Insecta</taxon>
        <taxon>Pterygota</taxon>
        <taxon>Neoptera</taxon>
        <taxon>Paraneoptera</taxon>
        <taxon>Hemiptera</taxon>
        <taxon>Heteroptera</taxon>
        <taxon>Panheteroptera</taxon>
        <taxon>Cimicomorpha</taxon>
        <taxon>Miridae</taxon>
        <taxon>Dicyphina</taxon>
        <taxon>Nesidiocoris</taxon>
    </lineage>
</organism>
<evidence type="ECO:0000256" key="10">
    <source>
        <dbReference type="ARBA" id="ARBA00023201"/>
    </source>
</evidence>
<reference evidence="14 15" key="1">
    <citation type="submission" date="2020-02" db="EMBL/GenBank/DDBJ databases">
        <authorList>
            <person name="Ferguson B K."/>
        </authorList>
    </citation>
    <scope>NUCLEOTIDE SEQUENCE [LARGE SCALE GENOMIC DNA]</scope>
</reference>
<dbReference type="Gene3D" id="1.10.287.820">
    <property type="entry name" value="Acid-sensing ion channel domain"/>
    <property type="match status" value="1"/>
</dbReference>
<dbReference type="Pfam" id="PF00858">
    <property type="entry name" value="ASC"/>
    <property type="match status" value="2"/>
</dbReference>
<evidence type="ECO:0000256" key="13">
    <source>
        <dbReference type="SAM" id="Phobius"/>
    </source>
</evidence>
<evidence type="ECO:0008006" key="16">
    <source>
        <dbReference type="Google" id="ProtNLM"/>
    </source>
</evidence>
<keyword evidence="3 12" id="KW-0813">Transport</keyword>
<dbReference type="Gene3D" id="1.10.287.770">
    <property type="entry name" value="YojJ-like"/>
    <property type="match status" value="1"/>
</dbReference>
<evidence type="ECO:0000256" key="11">
    <source>
        <dbReference type="ARBA" id="ARBA00023303"/>
    </source>
</evidence>
<keyword evidence="5 12" id="KW-0812">Transmembrane</keyword>
<evidence type="ECO:0000256" key="1">
    <source>
        <dbReference type="ARBA" id="ARBA00004141"/>
    </source>
</evidence>
<keyword evidence="9 13" id="KW-0472">Membrane</keyword>
<evidence type="ECO:0000256" key="5">
    <source>
        <dbReference type="ARBA" id="ARBA00022692"/>
    </source>
</evidence>
<keyword evidence="11 12" id="KW-0407">Ion channel</keyword>
<protein>
    <recommendedName>
        <fullName evidence="16">Sodium channel protein Nach</fullName>
    </recommendedName>
</protein>
<evidence type="ECO:0000256" key="6">
    <source>
        <dbReference type="ARBA" id="ARBA00022989"/>
    </source>
</evidence>
<evidence type="ECO:0000256" key="8">
    <source>
        <dbReference type="ARBA" id="ARBA00023065"/>
    </source>
</evidence>
<evidence type="ECO:0000256" key="9">
    <source>
        <dbReference type="ARBA" id="ARBA00023136"/>
    </source>
</evidence>
<keyword evidence="8 12" id="KW-0406">Ion transport</keyword>
<dbReference type="PANTHER" id="PTHR11690:SF175">
    <property type="entry name" value="PICKPOCKET 13-RELATED"/>
    <property type="match status" value="1"/>
</dbReference>
<keyword evidence="4 12" id="KW-0894">Sodium channel</keyword>
<evidence type="ECO:0000256" key="2">
    <source>
        <dbReference type="ARBA" id="ARBA00007193"/>
    </source>
</evidence>
<evidence type="ECO:0000256" key="4">
    <source>
        <dbReference type="ARBA" id="ARBA00022461"/>
    </source>
</evidence>